<evidence type="ECO:0000256" key="1">
    <source>
        <dbReference type="SAM" id="Coils"/>
    </source>
</evidence>
<dbReference type="Proteomes" id="UP000829720">
    <property type="component" value="Unassembled WGS sequence"/>
</dbReference>
<evidence type="ECO:0000313" key="2">
    <source>
        <dbReference type="EMBL" id="KAI1884947.1"/>
    </source>
</evidence>
<dbReference type="SUPFAM" id="SSF52540">
    <property type="entry name" value="P-loop containing nucleoside triphosphate hydrolases"/>
    <property type="match status" value="1"/>
</dbReference>
<protein>
    <recommendedName>
        <fullName evidence="4">IQ calmodulin-binding motif-containing protein 1</fullName>
    </recommendedName>
</protein>
<dbReference type="AlphaFoldDB" id="A0A8T3CM02"/>
<dbReference type="CDD" id="cd23767">
    <property type="entry name" value="IQCD"/>
    <property type="match status" value="2"/>
</dbReference>
<gene>
    <name evidence="2" type="ORF">AGOR_G00215140</name>
</gene>
<dbReference type="InterPro" id="IPR000048">
    <property type="entry name" value="IQ_motif_EF-hand-BS"/>
</dbReference>
<dbReference type="GO" id="GO:0005929">
    <property type="term" value="C:cilium"/>
    <property type="evidence" value="ECO:0007669"/>
    <property type="project" value="TreeGrafter"/>
</dbReference>
<dbReference type="EMBL" id="JAERUA010000021">
    <property type="protein sequence ID" value="KAI1884947.1"/>
    <property type="molecule type" value="Genomic_DNA"/>
</dbReference>
<dbReference type="GO" id="GO:0060271">
    <property type="term" value="P:cilium assembly"/>
    <property type="evidence" value="ECO:0007669"/>
    <property type="project" value="InterPro"/>
</dbReference>
<dbReference type="PANTHER" id="PTHR15673:SF2">
    <property type="entry name" value="IQ CALMODULIN-BINDING MOTIF-CONTAINING PROTEIN 1"/>
    <property type="match status" value="1"/>
</dbReference>
<dbReference type="InterPro" id="IPR027417">
    <property type="entry name" value="P-loop_NTPase"/>
</dbReference>
<proteinExistence type="predicted"/>
<evidence type="ECO:0000313" key="3">
    <source>
        <dbReference type="Proteomes" id="UP000829720"/>
    </source>
</evidence>
<dbReference type="PANTHER" id="PTHR15673">
    <property type="entry name" value="IQ CALMODULIN-BINDING MOTIF CONTAINING PROTEIN 1"/>
    <property type="match status" value="1"/>
</dbReference>
<comment type="caution">
    <text evidence="2">The sequence shown here is derived from an EMBL/GenBank/DDBJ whole genome shotgun (WGS) entry which is preliminary data.</text>
</comment>
<name>A0A8T3CM02_9TELE</name>
<dbReference type="InterPro" id="IPR016024">
    <property type="entry name" value="ARM-type_fold"/>
</dbReference>
<reference evidence="2" key="1">
    <citation type="submission" date="2021-01" db="EMBL/GenBank/DDBJ databases">
        <authorList>
            <person name="Zahm M."/>
            <person name="Roques C."/>
            <person name="Cabau C."/>
            <person name="Klopp C."/>
            <person name="Donnadieu C."/>
            <person name="Jouanno E."/>
            <person name="Lampietro C."/>
            <person name="Louis A."/>
            <person name="Herpin A."/>
            <person name="Echchiki A."/>
            <person name="Berthelot C."/>
            <person name="Parey E."/>
            <person name="Roest-Crollius H."/>
            <person name="Braasch I."/>
            <person name="Postlethwait J."/>
            <person name="Bobe J."/>
            <person name="Montfort J."/>
            <person name="Bouchez O."/>
            <person name="Begum T."/>
            <person name="Mejri S."/>
            <person name="Adams A."/>
            <person name="Chen W.-J."/>
            <person name="Guiguen Y."/>
        </authorList>
    </citation>
    <scope>NUCLEOTIDE SEQUENCE</scope>
    <source>
        <tissue evidence="2">Blood</tissue>
    </source>
</reference>
<accession>A0A8T3CM02</accession>
<dbReference type="SMART" id="SM00015">
    <property type="entry name" value="IQ"/>
    <property type="match status" value="4"/>
</dbReference>
<keyword evidence="1" id="KW-0175">Coiled coil</keyword>
<evidence type="ECO:0008006" key="4">
    <source>
        <dbReference type="Google" id="ProtNLM"/>
    </source>
</evidence>
<organism evidence="2 3">
    <name type="scientific">Albula goreensis</name>
    <dbReference type="NCBI Taxonomy" id="1534307"/>
    <lineage>
        <taxon>Eukaryota</taxon>
        <taxon>Metazoa</taxon>
        <taxon>Chordata</taxon>
        <taxon>Craniata</taxon>
        <taxon>Vertebrata</taxon>
        <taxon>Euteleostomi</taxon>
        <taxon>Actinopterygii</taxon>
        <taxon>Neopterygii</taxon>
        <taxon>Teleostei</taxon>
        <taxon>Albuliformes</taxon>
        <taxon>Albulidae</taxon>
        <taxon>Albula</taxon>
    </lineage>
</organism>
<dbReference type="InterPro" id="IPR028765">
    <property type="entry name" value="IQCB1"/>
</dbReference>
<dbReference type="GO" id="GO:0005516">
    <property type="term" value="F:calmodulin binding"/>
    <property type="evidence" value="ECO:0007669"/>
    <property type="project" value="InterPro"/>
</dbReference>
<dbReference type="SUPFAM" id="SSF48371">
    <property type="entry name" value="ARM repeat"/>
    <property type="match status" value="1"/>
</dbReference>
<dbReference type="PROSITE" id="PS50096">
    <property type="entry name" value="IQ"/>
    <property type="match status" value="2"/>
</dbReference>
<dbReference type="Gene3D" id="1.20.5.190">
    <property type="match status" value="2"/>
</dbReference>
<dbReference type="OrthoDB" id="8178106at2759"/>
<feature type="coiled-coil region" evidence="1">
    <location>
        <begin position="330"/>
        <end position="357"/>
    </location>
</feature>
<keyword evidence="3" id="KW-1185">Reference proteome</keyword>
<sequence length="598" mass="68548">MNLGSKDNIDPNLQPVVNALASKSQQTVPHVLLALKDILGRKSVEDDEDLEKLKQDLYTHGVLQYCATALNFDYENIQGGFSTATQMAEILSSCCVGFDPVRNKDRFQNEVLPSVADSLISLAKRLMDRSVEGKNKAGTTRHFQKVMDSIFWIIKGHSELIPHVFQSKEYEEIQLSENEEIGFISLLQLQNLFQTNSEFLIKISPAVLNGILDDIVYKLGSSSDSATGRAATKTLLLMASSQSSIAEMITQQYQGLDSLLKNDWTGKGFDADVAQLIRTLYPGVNRQEAAEYVSEEKVRAACVIQAAWRAFQTRKRMKKLPKAVSILQRSFRERRRRQEAQSQKRKAEEELKRQVLLRRQRALREFRQRQLQLLEIVPAGQVDRYLGELELRAAVVIQTVWRGHRERRNFQQQRETLRQFKAAVTIQRAALRFLKRLRAKRNKLSPWKGPKGLTDARRTELKKQVDEHIALHPRPSVSVEACRELHQRAQEMLRQHLMRRDADRKAEQHRQALLAQINTDLELLMNAPSLSEATEGEPGVFLSRSAPVAMRARQFHHNMMQASRCPWWKKLGDEFSDTESMPKDNLDTEFQMLYFGGS</sequence>
<dbReference type="Pfam" id="PF00612">
    <property type="entry name" value="IQ"/>
    <property type="match status" value="2"/>
</dbReference>